<dbReference type="RefSeq" id="WP_116175824.1">
    <property type="nucleotide sequence ID" value="NZ_CP144375.1"/>
</dbReference>
<feature type="region of interest" description="Disordered" evidence="10">
    <location>
        <begin position="1"/>
        <end position="22"/>
    </location>
</feature>
<evidence type="ECO:0000256" key="1">
    <source>
        <dbReference type="ARBA" id="ARBA00001933"/>
    </source>
</evidence>
<dbReference type="AlphaFoldDB" id="A0A3E0HME2"/>
<dbReference type="FunFam" id="3.90.1150.10:FF:000033">
    <property type="entry name" value="Cystathionine gamma-synthase"/>
    <property type="match status" value="1"/>
</dbReference>
<dbReference type="GO" id="GO:0005737">
    <property type="term" value="C:cytoplasm"/>
    <property type="evidence" value="ECO:0007669"/>
    <property type="project" value="TreeGrafter"/>
</dbReference>
<gene>
    <name evidence="11" type="ORF">BCF44_106360</name>
</gene>
<evidence type="ECO:0000256" key="10">
    <source>
        <dbReference type="SAM" id="MobiDB-lite"/>
    </source>
</evidence>
<comment type="catalytic activity">
    <reaction evidence="7">
        <text>L-methionine + H2O = methanethiol + 2-oxobutanoate + NH4(+)</text>
        <dbReference type="Rhea" id="RHEA:23800"/>
        <dbReference type="ChEBI" id="CHEBI:15377"/>
        <dbReference type="ChEBI" id="CHEBI:16007"/>
        <dbReference type="ChEBI" id="CHEBI:16763"/>
        <dbReference type="ChEBI" id="CHEBI:28938"/>
        <dbReference type="ChEBI" id="CHEBI:57844"/>
        <dbReference type="EC" id="4.4.1.11"/>
    </reaction>
    <physiologicalReaction direction="left-to-right" evidence="7">
        <dbReference type="Rhea" id="RHEA:23801"/>
    </physiologicalReaction>
</comment>
<dbReference type="EC" id="4.4.1.2" evidence="4"/>
<reference evidence="11 12" key="1">
    <citation type="submission" date="2018-08" db="EMBL/GenBank/DDBJ databases">
        <title>Genomic Encyclopedia of Archaeal and Bacterial Type Strains, Phase II (KMG-II): from individual species to whole genera.</title>
        <authorList>
            <person name="Goeker M."/>
        </authorList>
    </citation>
    <scope>NUCLEOTIDE SEQUENCE [LARGE SCALE GENOMIC DNA]</scope>
    <source>
        <strain evidence="11 12">DSM 45791</strain>
    </source>
</reference>
<evidence type="ECO:0000256" key="2">
    <source>
        <dbReference type="ARBA" id="ARBA00009077"/>
    </source>
</evidence>
<evidence type="ECO:0000256" key="9">
    <source>
        <dbReference type="RuleBase" id="RU362118"/>
    </source>
</evidence>
<protein>
    <recommendedName>
        <fullName evidence="4">homocysteine desulfhydrase</fullName>
        <ecNumber evidence="4">4.4.1.2</ecNumber>
    </recommendedName>
    <alternativeName>
        <fullName evidence="5">Homocysteine desulfhydrase</fullName>
    </alternativeName>
</protein>
<dbReference type="Gene3D" id="3.40.640.10">
    <property type="entry name" value="Type I PLP-dependent aspartate aminotransferase-like (Major domain)"/>
    <property type="match status" value="1"/>
</dbReference>
<dbReference type="GO" id="GO:0018826">
    <property type="term" value="F:methionine gamma-lyase activity"/>
    <property type="evidence" value="ECO:0007669"/>
    <property type="project" value="UniProtKB-EC"/>
</dbReference>
<dbReference type="GO" id="GO:0047982">
    <property type="term" value="F:homocysteine desulfhydrase activity"/>
    <property type="evidence" value="ECO:0007669"/>
    <property type="project" value="UniProtKB-EC"/>
</dbReference>
<keyword evidence="11" id="KW-0456">Lyase</keyword>
<dbReference type="PANTHER" id="PTHR11808">
    <property type="entry name" value="TRANS-SULFURATION ENZYME FAMILY MEMBER"/>
    <property type="match status" value="1"/>
</dbReference>
<dbReference type="Pfam" id="PF01053">
    <property type="entry name" value="Cys_Met_Meta_PP"/>
    <property type="match status" value="1"/>
</dbReference>
<feature type="modified residue" description="N6-(pyridoxal phosphate)lysine" evidence="8">
    <location>
        <position position="207"/>
    </location>
</feature>
<dbReference type="InterPro" id="IPR015421">
    <property type="entry name" value="PyrdxlP-dep_Trfase_major"/>
</dbReference>
<dbReference type="SUPFAM" id="SSF53383">
    <property type="entry name" value="PLP-dependent transferases"/>
    <property type="match status" value="1"/>
</dbReference>
<organism evidence="11 12">
    <name type="scientific">Kutzneria buriramensis</name>
    <dbReference type="NCBI Taxonomy" id="1045776"/>
    <lineage>
        <taxon>Bacteria</taxon>
        <taxon>Bacillati</taxon>
        <taxon>Actinomycetota</taxon>
        <taxon>Actinomycetes</taxon>
        <taxon>Pseudonocardiales</taxon>
        <taxon>Pseudonocardiaceae</taxon>
        <taxon>Kutzneria</taxon>
    </lineage>
</organism>
<evidence type="ECO:0000256" key="5">
    <source>
        <dbReference type="ARBA" id="ARBA00047199"/>
    </source>
</evidence>
<evidence type="ECO:0000256" key="6">
    <source>
        <dbReference type="ARBA" id="ARBA00048780"/>
    </source>
</evidence>
<evidence type="ECO:0000256" key="4">
    <source>
        <dbReference type="ARBA" id="ARBA00047175"/>
    </source>
</evidence>
<dbReference type="FunFam" id="3.40.640.10:FF:000046">
    <property type="entry name" value="Cystathionine gamma-lyase"/>
    <property type="match status" value="1"/>
</dbReference>
<accession>A0A3E0HME2</accession>
<evidence type="ECO:0000256" key="7">
    <source>
        <dbReference type="ARBA" id="ARBA00052699"/>
    </source>
</evidence>
<dbReference type="GO" id="GO:0009086">
    <property type="term" value="P:methionine biosynthetic process"/>
    <property type="evidence" value="ECO:0007669"/>
    <property type="project" value="UniProtKB-ARBA"/>
</dbReference>
<dbReference type="PROSITE" id="PS00868">
    <property type="entry name" value="CYS_MET_METAB_PP"/>
    <property type="match status" value="1"/>
</dbReference>
<dbReference type="InterPro" id="IPR015424">
    <property type="entry name" value="PyrdxlP-dep_Trfase"/>
</dbReference>
<name>A0A3E0HME2_9PSEU</name>
<dbReference type="CDD" id="cd00614">
    <property type="entry name" value="CGS_like"/>
    <property type="match status" value="1"/>
</dbReference>
<dbReference type="Gene3D" id="3.90.1150.10">
    <property type="entry name" value="Aspartate Aminotransferase, domain 1"/>
    <property type="match status" value="1"/>
</dbReference>
<evidence type="ECO:0000256" key="3">
    <source>
        <dbReference type="ARBA" id="ARBA00022898"/>
    </source>
</evidence>
<comment type="caution">
    <text evidence="11">The sequence shown here is derived from an EMBL/GenBank/DDBJ whole genome shotgun (WGS) entry which is preliminary data.</text>
</comment>
<dbReference type="EMBL" id="QUNO01000006">
    <property type="protein sequence ID" value="REH47195.1"/>
    <property type="molecule type" value="Genomic_DNA"/>
</dbReference>
<keyword evidence="3 8" id="KW-0663">Pyridoxal phosphate</keyword>
<dbReference type="InterPro" id="IPR054542">
    <property type="entry name" value="Cys_met_metab_PP"/>
</dbReference>
<dbReference type="GO" id="GO:0019346">
    <property type="term" value="P:transsulfuration"/>
    <property type="evidence" value="ECO:0007669"/>
    <property type="project" value="InterPro"/>
</dbReference>
<evidence type="ECO:0000313" key="11">
    <source>
        <dbReference type="EMBL" id="REH47195.1"/>
    </source>
</evidence>
<dbReference type="Proteomes" id="UP000256269">
    <property type="component" value="Unassembled WGS sequence"/>
</dbReference>
<dbReference type="PIRSF" id="PIRSF001434">
    <property type="entry name" value="CGS"/>
    <property type="match status" value="1"/>
</dbReference>
<dbReference type="InterPro" id="IPR015422">
    <property type="entry name" value="PyrdxlP-dep_Trfase_small"/>
</dbReference>
<keyword evidence="12" id="KW-1185">Reference proteome</keyword>
<dbReference type="InterPro" id="IPR000277">
    <property type="entry name" value="Cys/Met-Metab_PyrdxlP-dep_enz"/>
</dbReference>
<comment type="similarity">
    <text evidence="2 9">Belongs to the trans-sulfuration enzymes family.</text>
</comment>
<sequence>MTPQHPATRVVHQHTPPLPTSHPISVPIYQASNFGFDDPDALSDALNAPDQGFAYSRYGNPTTRALEETVAALEGGTAAVATASGMGAITSALTGALRAGDHVIALSCLYGGTYATLNYLHDHFGIDVSYVRGEDPAEVATAVRPSTRMLYLETITNPVTRVVDLPAFLAAGKEAGLLTVVDNTFATPLLCRPIEHGADVVLHSITKYLGGHSDVTAGILVFADDARYRDGWHHTMEMGAAIDPFAAWLTLRGIQTLALRMRQHCANAARIAELLAAHPSVEAVHYPGLATHPDHEVAKRVLADFGGMVSFDLAGGRDAGYTFTKGIRMVKLAASLGGVESMALHPASTSHRQLDADALRAAGIAEGTIRLSVGIEHADDIWADVEQALP</sequence>
<comment type="cofactor">
    <cofactor evidence="1 9">
        <name>pyridoxal 5'-phosphate</name>
        <dbReference type="ChEBI" id="CHEBI:597326"/>
    </cofactor>
</comment>
<proteinExistence type="inferred from homology"/>
<evidence type="ECO:0000256" key="8">
    <source>
        <dbReference type="PIRSR" id="PIRSR001434-2"/>
    </source>
</evidence>
<evidence type="ECO:0000313" key="12">
    <source>
        <dbReference type="Proteomes" id="UP000256269"/>
    </source>
</evidence>
<dbReference type="GO" id="GO:0030170">
    <property type="term" value="F:pyridoxal phosphate binding"/>
    <property type="evidence" value="ECO:0007669"/>
    <property type="project" value="InterPro"/>
</dbReference>
<dbReference type="OrthoDB" id="9805790at2"/>
<comment type="catalytic activity">
    <reaction evidence="6">
        <text>L-homocysteine + H2O = 2-oxobutanoate + hydrogen sulfide + NH4(+) + H(+)</text>
        <dbReference type="Rhea" id="RHEA:14501"/>
        <dbReference type="ChEBI" id="CHEBI:15377"/>
        <dbReference type="ChEBI" id="CHEBI:15378"/>
        <dbReference type="ChEBI" id="CHEBI:16763"/>
        <dbReference type="ChEBI" id="CHEBI:28938"/>
        <dbReference type="ChEBI" id="CHEBI:29919"/>
        <dbReference type="ChEBI" id="CHEBI:58199"/>
        <dbReference type="EC" id="4.4.1.2"/>
    </reaction>
    <physiologicalReaction direction="left-to-right" evidence="6">
        <dbReference type="Rhea" id="RHEA:14502"/>
    </physiologicalReaction>
</comment>